<dbReference type="InterPro" id="IPR031807">
    <property type="entry name" value="HicB-like"/>
</dbReference>
<sequence>MNLPYTIIIHWSNEDQCYLVHLPEFPTQKYHTHGNTYEEAVKNAQEVIEMLVSEYQEDGKPLPIAKSLEQLINVA</sequence>
<reference evidence="3" key="1">
    <citation type="submission" date="2019-02" db="EMBL/GenBank/DDBJ databases">
        <title>Draft genome sequence of Sphaerospermopsis reniformis NIES-1949.</title>
        <authorList>
            <person name="Yamaguchi H."/>
            <person name="Suzuki S."/>
            <person name="Kawachi M."/>
        </authorList>
    </citation>
    <scope>NUCLEOTIDE SEQUENCE [LARGE SCALE GENOMIC DNA]</scope>
    <source>
        <strain evidence="3">NIES-1949</strain>
    </source>
</reference>
<comment type="caution">
    <text evidence="2">The sequence shown here is derived from an EMBL/GenBank/DDBJ whole genome shotgun (WGS) entry which is preliminary data.</text>
</comment>
<dbReference type="SUPFAM" id="SSF143100">
    <property type="entry name" value="TTHA1013/TTHA0281-like"/>
    <property type="match status" value="1"/>
</dbReference>
<dbReference type="Gene3D" id="3.30.160.250">
    <property type="match status" value="1"/>
</dbReference>
<dbReference type="InterPro" id="IPR035069">
    <property type="entry name" value="TTHA1013/TTHA0281-like"/>
</dbReference>
<dbReference type="Pfam" id="PF15919">
    <property type="entry name" value="HicB_lk_antitox"/>
    <property type="match status" value="1"/>
</dbReference>
<dbReference type="AlphaFoldDB" id="A0A480A0D2"/>
<dbReference type="RefSeq" id="WP_137668281.1">
    <property type="nucleotide sequence ID" value="NZ_BJCE01000137.1"/>
</dbReference>
<dbReference type="Proteomes" id="UP000300142">
    <property type="component" value="Unassembled WGS sequence"/>
</dbReference>
<proteinExistence type="predicted"/>
<dbReference type="PANTHER" id="PTHR34504">
    <property type="entry name" value="ANTITOXIN HICB"/>
    <property type="match status" value="1"/>
</dbReference>
<gene>
    <name evidence="2" type="ORF">SR1949_34930</name>
</gene>
<evidence type="ECO:0000313" key="2">
    <source>
        <dbReference type="EMBL" id="GCL38379.1"/>
    </source>
</evidence>
<accession>A0A480A0D2</accession>
<evidence type="ECO:0000313" key="3">
    <source>
        <dbReference type="Proteomes" id="UP000300142"/>
    </source>
</evidence>
<dbReference type="PANTHER" id="PTHR34504:SF2">
    <property type="entry name" value="UPF0150 PROTEIN SSL0259"/>
    <property type="match status" value="1"/>
</dbReference>
<feature type="domain" description="HicB-like antitoxin of toxin-antitoxin system" evidence="1">
    <location>
        <begin position="5"/>
        <end position="73"/>
    </location>
</feature>
<name>A0A480A0D2_9CYAN</name>
<keyword evidence="3" id="KW-1185">Reference proteome</keyword>
<dbReference type="EMBL" id="BJCE01000137">
    <property type="protein sequence ID" value="GCL38379.1"/>
    <property type="molecule type" value="Genomic_DNA"/>
</dbReference>
<evidence type="ECO:0000259" key="1">
    <source>
        <dbReference type="Pfam" id="PF15919"/>
    </source>
</evidence>
<dbReference type="InterPro" id="IPR051404">
    <property type="entry name" value="TA_system_antitoxin"/>
</dbReference>
<organism evidence="2 3">
    <name type="scientific">Sphaerospermopsis reniformis</name>
    <dbReference type="NCBI Taxonomy" id="531300"/>
    <lineage>
        <taxon>Bacteria</taxon>
        <taxon>Bacillati</taxon>
        <taxon>Cyanobacteriota</taxon>
        <taxon>Cyanophyceae</taxon>
        <taxon>Nostocales</taxon>
        <taxon>Aphanizomenonaceae</taxon>
        <taxon>Sphaerospermopsis</taxon>
    </lineage>
</organism>
<protein>
    <recommendedName>
        <fullName evidence="1">HicB-like antitoxin of toxin-antitoxin system domain-containing protein</fullName>
    </recommendedName>
</protein>